<dbReference type="PANTHER" id="PTHR43133:SF50">
    <property type="entry name" value="ECF RNA POLYMERASE SIGMA FACTOR SIGM"/>
    <property type="match status" value="1"/>
</dbReference>
<dbReference type="InterPro" id="IPR014284">
    <property type="entry name" value="RNA_pol_sigma-70_dom"/>
</dbReference>
<proteinExistence type="inferred from homology"/>
<keyword evidence="2" id="KW-0805">Transcription regulation</keyword>
<keyword evidence="4" id="KW-0238">DNA-binding</keyword>
<evidence type="ECO:0000256" key="4">
    <source>
        <dbReference type="ARBA" id="ARBA00023125"/>
    </source>
</evidence>
<dbReference type="NCBIfam" id="TIGR02937">
    <property type="entry name" value="sigma70-ECF"/>
    <property type="match status" value="1"/>
</dbReference>
<feature type="domain" description="RNA polymerase sigma factor 70 region 4 type 2" evidence="6">
    <location>
        <begin position="109"/>
        <end position="161"/>
    </location>
</feature>
<protein>
    <submittedName>
        <fullName evidence="7">Sigma-70 family RNA polymerase sigma factor</fullName>
    </submittedName>
</protein>
<organism evidence="7 8">
    <name type="scientific">Tenggerimyces flavus</name>
    <dbReference type="NCBI Taxonomy" id="1708749"/>
    <lineage>
        <taxon>Bacteria</taxon>
        <taxon>Bacillati</taxon>
        <taxon>Actinomycetota</taxon>
        <taxon>Actinomycetes</taxon>
        <taxon>Propionibacteriales</taxon>
        <taxon>Nocardioidaceae</taxon>
        <taxon>Tenggerimyces</taxon>
    </lineage>
</organism>
<keyword evidence="5" id="KW-0804">Transcription</keyword>
<gene>
    <name evidence="7" type="ORF">ACFOUW_10425</name>
</gene>
<comment type="caution">
    <text evidence="7">The sequence shown here is derived from an EMBL/GenBank/DDBJ whole genome shotgun (WGS) entry which is preliminary data.</text>
</comment>
<dbReference type="RefSeq" id="WP_205117469.1">
    <property type="nucleotide sequence ID" value="NZ_JAFBCM010000001.1"/>
</dbReference>
<evidence type="ECO:0000313" key="8">
    <source>
        <dbReference type="Proteomes" id="UP001595699"/>
    </source>
</evidence>
<dbReference type="SUPFAM" id="SSF88946">
    <property type="entry name" value="Sigma2 domain of RNA polymerase sigma factors"/>
    <property type="match status" value="1"/>
</dbReference>
<dbReference type="PANTHER" id="PTHR43133">
    <property type="entry name" value="RNA POLYMERASE ECF-TYPE SIGMA FACTO"/>
    <property type="match status" value="1"/>
</dbReference>
<evidence type="ECO:0000259" key="6">
    <source>
        <dbReference type="Pfam" id="PF08281"/>
    </source>
</evidence>
<name>A0ABV7Y9C4_9ACTN</name>
<dbReference type="SUPFAM" id="SSF88659">
    <property type="entry name" value="Sigma3 and sigma4 domains of RNA polymerase sigma factors"/>
    <property type="match status" value="1"/>
</dbReference>
<accession>A0ABV7Y9C4</accession>
<evidence type="ECO:0000256" key="2">
    <source>
        <dbReference type="ARBA" id="ARBA00023015"/>
    </source>
</evidence>
<evidence type="ECO:0000256" key="5">
    <source>
        <dbReference type="ARBA" id="ARBA00023163"/>
    </source>
</evidence>
<dbReference type="EMBL" id="JBHRZH010000006">
    <property type="protein sequence ID" value="MFC3761256.1"/>
    <property type="molecule type" value="Genomic_DNA"/>
</dbReference>
<dbReference type="InterPro" id="IPR013249">
    <property type="entry name" value="RNA_pol_sigma70_r4_t2"/>
</dbReference>
<evidence type="ECO:0000256" key="3">
    <source>
        <dbReference type="ARBA" id="ARBA00023082"/>
    </source>
</evidence>
<keyword evidence="3" id="KW-0731">Sigma factor</keyword>
<reference evidence="8" key="1">
    <citation type="journal article" date="2019" name="Int. J. Syst. Evol. Microbiol.">
        <title>The Global Catalogue of Microorganisms (GCM) 10K type strain sequencing project: providing services to taxonomists for standard genome sequencing and annotation.</title>
        <authorList>
            <consortium name="The Broad Institute Genomics Platform"/>
            <consortium name="The Broad Institute Genome Sequencing Center for Infectious Disease"/>
            <person name="Wu L."/>
            <person name="Ma J."/>
        </authorList>
    </citation>
    <scope>NUCLEOTIDE SEQUENCE [LARGE SCALE GENOMIC DNA]</scope>
    <source>
        <strain evidence="8">CGMCC 4.7241</strain>
    </source>
</reference>
<dbReference type="Pfam" id="PF08281">
    <property type="entry name" value="Sigma70_r4_2"/>
    <property type="match status" value="1"/>
</dbReference>
<dbReference type="InterPro" id="IPR013325">
    <property type="entry name" value="RNA_pol_sigma_r2"/>
</dbReference>
<keyword evidence="8" id="KW-1185">Reference proteome</keyword>
<dbReference type="InterPro" id="IPR039425">
    <property type="entry name" value="RNA_pol_sigma-70-like"/>
</dbReference>
<dbReference type="InterPro" id="IPR036388">
    <property type="entry name" value="WH-like_DNA-bd_sf"/>
</dbReference>
<dbReference type="CDD" id="cd06171">
    <property type="entry name" value="Sigma70_r4"/>
    <property type="match status" value="1"/>
</dbReference>
<sequence>MELLTKAGPEVDTARGEFGELFYGHAARMVRLAALLGADDPENVAQEAFVRLYQAWDRARDPVSYVQRTVVNLVRGRHRHLHVVRRKQPPPEPPAASAEEAVVIRDEHRELLRAVDRLPVRRREALVLRYWMDLSDAEAGAVMGVSPTTVKSHVSRALRELADSLEKQS</sequence>
<comment type="similarity">
    <text evidence="1">Belongs to the sigma-70 factor family. ECF subfamily.</text>
</comment>
<evidence type="ECO:0000313" key="7">
    <source>
        <dbReference type="EMBL" id="MFC3761256.1"/>
    </source>
</evidence>
<evidence type="ECO:0000256" key="1">
    <source>
        <dbReference type="ARBA" id="ARBA00010641"/>
    </source>
</evidence>
<dbReference type="Proteomes" id="UP001595699">
    <property type="component" value="Unassembled WGS sequence"/>
</dbReference>
<dbReference type="InterPro" id="IPR013324">
    <property type="entry name" value="RNA_pol_sigma_r3/r4-like"/>
</dbReference>
<dbReference type="Gene3D" id="1.10.1740.10">
    <property type="match status" value="1"/>
</dbReference>
<dbReference type="Gene3D" id="1.10.10.10">
    <property type="entry name" value="Winged helix-like DNA-binding domain superfamily/Winged helix DNA-binding domain"/>
    <property type="match status" value="1"/>
</dbReference>